<proteinExistence type="predicted"/>
<keyword evidence="2" id="KW-1185">Reference proteome</keyword>
<dbReference type="VEuPathDB" id="VectorBase:GPPI001121"/>
<dbReference type="EnsemblMetazoa" id="GPPI001121-RA">
    <property type="protein sequence ID" value="GPPI001121-PA"/>
    <property type="gene ID" value="GPPI001121"/>
</dbReference>
<evidence type="ECO:0000313" key="2">
    <source>
        <dbReference type="Proteomes" id="UP000092460"/>
    </source>
</evidence>
<evidence type="ECO:0000313" key="1">
    <source>
        <dbReference type="EnsemblMetazoa" id="GPPI001121-PA"/>
    </source>
</evidence>
<dbReference type="AlphaFoldDB" id="A0A1B0ALT6"/>
<protein>
    <submittedName>
        <fullName evidence="1">Uncharacterized protein</fullName>
    </submittedName>
</protein>
<sequence length="105" mass="11736">MTTDMHEACIRNSAKPKKFFIFAYCVDKLASNDVNESGDDMGRERKREYCGNIDVCGASGVLIDGCGLYAAASWYLWLPKNRGNNFSYLAPETLQYESLSHLPAN</sequence>
<reference evidence="1" key="2">
    <citation type="submission" date="2020-05" db="UniProtKB">
        <authorList>
            <consortium name="EnsemblMetazoa"/>
        </authorList>
    </citation>
    <scope>IDENTIFICATION</scope>
    <source>
        <strain evidence="1">IAEA</strain>
    </source>
</reference>
<accession>A0A1B0ALT6</accession>
<dbReference type="EMBL" id="JXJN01000136">
    <property type="status" value="NOT_ANNOTATED_CDS"/>
    <property type="molecule type" value="Genomic_DNA"/>
</dbReference>
<dbReference type="Proteomes" id="UP000092460">
    <property type="component" value="Unassembled WGS sequence"/>
</dbReference>
<name>A0A1B0ALT6_9MUSC</name>
<dbReference type="EMBL" id="JXJN01000135">
    <property type="status" value="NOT_ANNOTATED_CDS"/>
    <property type="molecule type" value="Genomic_DNA"/>
</dbReference>
<organism evidence="1 2">
    <name type="scientific">Glossina palpalis gambiensis</name>
    <dbReference type="NCBI Taxonomy" id="67801"/>
    <lineage>
        <taxon>Eukaryota</taxon>
        <taxon>Metazoa</taxon>
        <taxon>Ecdysozoa</taxon>
        <taxon>Arthropoda</taxon>
        <taxon>Hexapoda</taxon>
        <taxon>Insecta</taxon>
        <taxon>Pterygota</taxon>
        <taxon>Neoptera</taxon>
        <taxon>Endopterygota</taxon>
        <taxon>Diptera</taxon>
        <taxon>Brachycera</taxon>
        <taxon>Muscomorpha</taxon>
        <taxon>Hippoboscoidea</taxon>
        <taxon>Glossinidae</taxon>
        <taxon>Glossina</taxon>
    </lineage>
</organism>
<reference evidence="2" key="1">
    <citation type="submission" date="2015-01" db="EMBL/GenBank/DDBJ databases">
        <authorList>
            <person name="Aksoy S."/>
            <person name="Warren W."/>
            <person name="Wilson R.K."/>
        </authorList>
    </citation>
    <scope>NUCLEOTIDE SEQUENCE [LARGE SCALE GENOMIC DNA]</scope>
    <source>
        <strain evidence="2">IAEA</strain>
    </source>
</reference>